<dbReference type="Proteomes" id="UP001157034">
    <property type="component" value="Unassembled WGS sequence"/>
</dbReference>
<evidence type="ECO:0000313" key="3">
    <source>
        <dbReference type="Proteomes" id="UP001157034"/>
    </source>
</evidence>
<name>A0ABQ6K0Z4_9MICO</name>
<reference evidence="3" key="1">
    <citation type="journal article" date="2019" name="Int. J. Syst. Evol. Microbiol.">
        <title>The Global Catalogue of Microorganisms (GCM) 10K type strain sequencing project: providing services to taxonomists for standard genome sequencing and annotation.</title>
        <authorList>
            <consortium name="The Broad Institute Genomics Platform"/>
            <consortium name="The Broad Institute Genome Sequencing Center for Infectious Disease"/>
            <person name="Wu L."/>
            <person name="Ma J."/>
        </authorList>
    </citation>
    <scope>NUCLEOTIDE SEQUENCE [LARGE SCALE GENOMIC DNA]</scope>
    <source>
        <strain evidence="3">NBRC 108894</strain>
    </source>
</reference>
<dbReference type="EMBL" id="BSVB01000001">
    <property type="protein sequence ID" value="GMA94272.1"/>
    <property type="molecule type" value="Genomic_DNA"/>
</dbReference>
<feature type="domain" description="NAD-dependent epimerase/dehydratase" evidence="1">
    <location>
        <begin position="5"/>
        <end position="204"/>
    </location>
</feature>
<dbReference type="SUPFAM" id="SSF51735">
    <property type="entry name" value="NAD(P)-binding Rossmann-fold domains"/>
    <property type="match status" value="1"/>
</dbReference>
<gene>
    <name evidence="2" type="primary">galE</name>
    <name evidence="2" type="ORF">GCM10025881_10960</name>
</gene>
<keyword evidence="3" id="KW-1185">Reference proteome</keyword>
<comment type="caution">
    <text evidence="2">The sequence shown here is derived from an EMBL/GenBank/DDBJ whole genome shotgun (WGS) entry which is preliminary data.</text>
</comment>
<dbReference type="CDD" id="cd08946">
    <property type="entry name" value="SDR_e"/>
    <property type="match status" value="1"/>
</dbReference>
<dbReference type="PANTHER" id="PTHR43245:SF13">
    <property type="entry name" value="UDP-D-APIOSE_UDP-D-XYLOSE SYNTHASE 2"/>
    <property type="match status" value="1"/>
</dbReference>
<dbReference type="RefSeq" id="WP_284253254.1">
    <property type="nucleotide sequence ID" value="NZ_BAAAQO010000003.1"/>
</dbReference>
<evidence type="ECO:0000259" key="1">
    <source>
        <dbReference type="Pfam" id="PF01370"/>
    </source>
</evidence>
<organism evidence="2 3">
    <name type="scientific">Pseudolysinimonas kribbensis</name>
    <dbReference type="NCBI Taxonomy" id="433641"/>
    <lineage>
        <taxon>Bacteria</taxon>
        <taxon>Bacillati</taxon>
        <taxon>Actinomycetota</taxon>
        <taxon>Actinomycetes</taxon>
        <taxon>Micrococcales</taxon>
        <taxon>Microbacteriaceae</taxon>
        <taxon>Pseudolysinimonas</taxon>
    </lineage>
</organism>
<protein>
    <submittedName>
        <fullName evidence="2">UDP-glucose 4-epimerase</fullName>
    </submittedName>
</protein>
<proteinExistence type="predicted"/>
<dbReference type="InterPro" id="IPR050177">
    <property type="entry name" value="Lipid_A_modif_metabolic_enz"/>
</dbReference>
<sequence length="271" mass="28063">MTVRVLVTGADGRIGARLPQTPGVSWIRASHAELDVADRAAWREALTAKRPEVVVQLAGMTSAGTDPGAMRRVNVDAVRLLAEEAARAGAGIVLASSAAVYGDRHERPVDESSALDGVGPYAESKIAAEELLSTAVVRGDLRAAAALRIFNVFGPGMRDSLVNRLQSAVAGPPVPLRGPRGFVRDYVHVDDVGEALARAARGLEPGWLPVNVGRGIPVDNQDLAGSLGLTEGVAFVWADGPPSFSCAVVDRAAAVFGVRPARGPTAVGGTL</sequence>
<accession>A0ABQ6K0Z4</accession>
<evidence type="ECO:0000313" key="2">
    <source>
        <dbReference type="EMBL" id="GMA94272.1"/>
    </source>
</evidence>
<dbReference type="PANTHER" id="PTHR43245">
    <property type="entry name" value="BIFUNCTIONAL POLYMYXIN RESISTANCE PROTEIN ARNA"/>
    <property type="match status" value="1"/>
</dbReference>
<dbReference type="InterPro" id="IPR036291">
    <property type="entry name" value="NAD(P)-bd_dom_sf"/>
</dbReference>
<dbReference type="Gene3D" id="3.40.50.720">
    <property type="entry name" value="NAD(P)-binding Rossmann-like Domain"/>
    <property type="match status" value="1"/>
</dbReference>
<dbReference type="Pfam" id="PF01370">
    <property type="entry name" value="Epimerase"/>
    <property type="match status" value="1"/>
</dbReference>
<dbReference type="InterPro" id="IPR001509">
    <property type="entry name" value="Epimerase_deHydtase"/>
</dbReference>